<dbReference type="Pfam" id="PF13432">
    <property type="entry name" value="TPR_16"/>
    <property type="match status" value="1"/>
</dbReference>
<dbReference type="Gene3D" id="1.25.40.10">
    <property type="entry name" value="Tetratricopeptide repeat domain"/>
    <property type="match status" value="2"/>
</dbReference>
<dbReference type="SUPFAM" id="SSF48452">
    <property type="entry name" value="TPR-like"/>
    <property type="match status" value="1"/>
</dbReference>
<feature type="signal peptide" evidence="6">
    <location>
        <begin position="1"/>
        <end position="27"/>
    </location>
</feature>
<dbReference type="PROSITE" id="PS50005">
    <property type="entry name" value="TPR"/>
    <property type="match status" value="2"/>
</dbReference>
<organism evidence="7">
    <name type="scientific">Prasinoderma singulare</name>
    <dbReference type="NCBI Taxonomy" id="676789"/>
    <lineage>
        <taxon>Eukaryota</taxon>
        <taxon>Viridiplantae</taxon>
        <taxon>Prasinodermophyta</taxon>
        <taxon>Prasinodermophyceae</taxon>
        <taxon>Prasinodermales</taxon>
        <taxon>Prasinodermaceae</taxon>
        <taxon>Prasinoderma</taxon>
    </lineage>
</organism>
<protein>
    <submittedName>
        <fullName evidence="7">Uncharacterized protein</fullName>
    </submittedName>
</protein>
<feature type="repeat" description="TPR" evidence="3">
    <location>
        <begin position="147"/>
        <end position="180"/>
    </location>
</feature>
<keyword evidence="5" id="KW-0472">Membrane</keyword>
<sequence>MARSAGGVAVSLAGLLLLCFSAAPCDGGSRMVLNEETGAIEIISSPGVQQGGVNGAPSVPLINCEGEADCLRKLKRRTSYGPEPGLDVLFDSYGGVVAASQALAAAAASAPDDPVLWAELGNAHRAMGDAPTAVACFEAALRLQPHPDYYLNLGSVRAATGELEEASRLFAMGLQLNPRHSLLQFAAGAAHAAAGRADEASRSFEAVLKVQPDFVAARQYLDVLRAESPLWWHSTGYLAAALTVAAAALAAAQQGISFMLLRGNPDVRWDAGSDGSGALGGGGGGGDGSGKGGGKGGGSDAPGVRRQRSRDRQSRKHSNAR</sequence>
<dbReference type="EMBL" id="HBHY01002687">
    <property type="protein sequence ID" value="CAE0127805.1"/>
    <property type="molecule type" value="Transcribed_RNA"/>
</dbReference>
<dbReference type="AlphaFoldDB" id="A0A7S3B853"/>
<feature type="chain" id="PRO_5030582645" evidence="6">
    <location>
        <begin position="28"/>
        <end position="321"/>
    </location>
</feature>
<dbReference type="PANTHER" id="PTHR45586:SF1">
    <property type="entry name" value="LIPOPOLYSACCHARIDE ASSEMBLY PROTEIN B"/>
    <property type="match status" value="1"/>
</dbReference>
<feature type="transmembrane region" description="Helical" evidence="5">
    <location>
        <begin position="230"/>
        <end position="252"/>
    </location>
</feature>
<evidence type="ECO:0000256" key="1">
    <source>
        <dbReference type="ARBA" id="ARBA00022737"/>
    </source>
</evidence>
<proteinExistence type="predicted"/>
<feature type="compositionally biased region" description="Basic residues" evidence="4">
    <location>
        <begin position="305"/>
        <end position="321"/>
    </location>
</feature>
<keyword evidence="5" id="KW-1133">Transmembrane helix</keyword>
<keyword evidence="5" id="KW-0812">Transmembrane</keyword>
<name>A0A7S3B853_9VIRI</name>
<feature type="compositionally biased region" description="Gly residues" evidence="4">
    <location>
        <begin position="274"/>
        <end position="300"/>
    </location>
</feature>
<dbReference type="InterPro" id="IPR051012">
    <property type="entry name" value="CellSynth/LPSAsmb/PSIAsmb"/>
</dbReference>
<keyword evidence="2 3" id="KW-0802">TPR repeat</keyword>
<dbReference type="PANTHER" id="PTHR45586">
    <property type="entry name" value="TPR REPEAT-CONTAINING PROTEIN PA4667"/>
    <property type="match status" value="1"/>
</dbReference>
<accession>A0A7S3B853</accession>
<evidence type="ECO:0000256" key="2">
    <source>
        <dbReference type="ARBA" id="ARBA00022803"/>
    </source>
</evidence>
<keyword evidence="6" id="KW-0732">Signal</keyword>
<evidence type="ECO:0000256" key="6">
    <source>
        <dbReference type="SAM" id="SignalP"/>
    </source>
</evidence>
<feature type="repeat" description="TPR" evidence="3">
    <location>
        <begin position="181"/>
        <end position="214"/>
    </location>
</feature>
<dbReference type="InterPro" id="IPR019734">
    <property type="entry name" value="TPR_rpt"/>
</dbReference>
<dbReference type="SMART" id="SM00028">
    <property type="entry name" value="TPR"/>
    <property type="match status" value="3"/>
</dbReference>
<gene>
    <name evidence="7" type="ORF">PSIN1315_LOCUS1708</name>
</gene>
<evidence type="ECO:0000256" key="4">
    <source>
        <dbReference type="SAM" id="MobiDB-lite"/>
    </source>
</evidence>
<keyword evidence="1" id="KW-0677">Repeat</keyword>
<dbReference type="InterPro" id="IPR011990">
    <property type="entry name" value="TPR-like_helical_dom_sf"/>
</dbReference>
<feature type="region of interest" description="Disordered" evidence="4">
    <location>
        <begin position="271"/>
        <end position="321"/>
    </location>
</feature>
<reference evidence="7" key="1">
    <citation type="submission" date="2021-01" db="EMBL/GenBank/DDBJ databases">
        <authorList>
            <person name="Corre E."/>
            <person name="Pelletier E."/>
            <person name="Niang G."/>
            <person name="Scheremetjew M."/>
            <person name="Finn R."/>
            <person name="Kale V."/>
            <person name="Holt S."/>
            <person name="Cochrane G."/>
            <person name="Meng A."/>
            <person name="Brown T."/>
            <person name="Cohen L."/>
        </authorList>
    </citation>
    <scope>NUCLEOTIDE SEQUENCE</scope>
    <source>
        <strain evidence="7">RCC927</strain>
    </source>
</reference>
<evidence type="ECO:0000256" key="3">
    <source>
        <dbReference type="PROSITE-ProRule" id="PRU00339"/>
    </source>
</evidence>
<evidence type="ECO:0000313" key="7">
    <source>
        <dbReference type="EMBL" id="CAE0127805.1"/>
    </source>
</evidence>
<evidence type="ECO:0000256" key="5">
    <source>
        <dbReference type="SAM" id="Phobius"/>
    </source>
</evidence>